<name>A0A2G8SQ73_9APHY</name>
<dbReference type="Gene3D" id="3.40.50.150">
    <property type="entry name" value="Vaccinia Virus protein VP39"/>
    <property type="match status" value="1"/>
</dbReference>
<comment type="similarity">
    <text evidence="1">Belongs to the CFA/CMAS family.</text>
</comment>
<dbReference type="PANTHER" id="PTHR43832">
    <property type="match status" value="1"/>
</dbReference>
<comment type="caution">
    <text evidence="2">The sequence shown here is derived from an EMBL/GenBank/DDBJ whole genome shotgun (WGS) entry which is preliminary data.</text>
</comment>
<dbReference type="Proteomes" id="UP000230002">
    <property type="component" value="Unassembled WGS sequence"/>
</dbReference>
<keyword evidence="3" id="KW-1185">Reference proteome</keyword>
<reference evidence="2 3" key="1">
    <citation type="journal article" date="2015" name="Sci. Rep.">
        <title>Chromosome-level genome map provides insights into diverse defense mechanisms in the medicinal fungus Ganoderma sinense.</title>
        <authorList>
            <person name="Zhu Y."/>
            <person name="Xu J."/>
            <person name="Sun C."/>
            <person name="Zhou S."/>
            <person name="Xu H."/>
            <person name="Nelson D.R."/>
            <person name="Qian J."/>
            <person name="Song J."/>
            <person name="Luo H."/>
            <person name="Xiang L."/>
            <person name="Li Y."/>
            <person name="Xu Z."/>
            <person name="Ji A."/>
            <person name="Wang L."/>
            <person name="Lu S."/>
            <person name="Hayward A."/>
            <person name="Sun W."/>
            <person name="Li X."/>
            <person name="Schwartz D.C."/>
            <person name="Wang Y."/>
            <person name="Chen S."/>
        </authorList>
    </citation>
    <scope>NUCLEOTIDE SEQUENCE [LARGE SCALE GENOMIC DNA]</scope>
    <source>
        <strain evidence="2 3">ZZ0214-1</strain>
    </source>
</reference>
<gene>
    <name evidence="2" type="ORF">GSI_01574</name>
</gene>
<accession>A0A2G8SQ73</accession>
<evidence type="ECO:0000313" key="2">
    <source>
        <dbReference type="EMBL" id="PIL35914.1"/>
    </source>
</evidence>
<dbReference type="OrthoDB" id="506498at2759"/>
<dbReference type="EMBL" id="AYKW01000002">
    <property type="protein sequence ID" value="PIL35914.1"/>
    <property type="molecule type" value="Genomic_DNA"/>
</dbReference>
<proteinExistence type="inferred from homology"/>
<dbReference type="PANTHER" id="PTHR43832:SF1">
    <property type="entry name" value="S-ADENOSYL-L-METHIONINE-DEPENDENT METHYLTRANSFERASES SUPERFAMILY PROTEIN"/>
    <property type="match status" value="1"/>
</dbReference>
<evidence type="ECO:0000313" key="3">
    <source>
        <dbReference type="Proteomes" id="UP000230002"/>
    </source>
</evidence>
<evidence type="ECO:0000256" key="1">
    <source>
        <dbReference type="ARBA" id="ARBA00010815"/>
    </source>
</evidence>
<dbReference type="AlphaFoldDB" id="A0A2G8SQ73"/>
<protein>
    <submittedName>
        <fullName evidence="2">Uncharacterized protein</fullName>
    </submittedName>
</protein>
<organism evidence="2 3">
    <name type="scientific">Ganoderma sinense ZZ0214-1</name>
    <dbReference type="NCBI Taxonomy" id="1077348"/>
    <lineage>
        <taxon>Eukaryota</taxon>
        <taxon>Fungi</taxon>
        <taxon>Dikarya</taxon>
        <taxon>Basidiomycota</taxon>
        <taxon>Agaricomycotina</taxon>
        <taxon>Agaricomycetes</taxon>
        <taxon>Polyporales</taxon>
        <taxon>Polyporaceae</taxon>
        <taxon>Ganoderma</taxon>
    </lineage>
</organism>
<sequence length="88" mass="10157">MPSHDLLLYFQDDLTLIQSWFVNGKHYSRTSEHWLRSQDANAKAGLAELERDAVAKGLDKEEGRKAFYRFRVFYLAVAEFFGLNGGNE</sequence>
<dbReference type="InterPro" id="IPR029063">
    <property type="entry name" value="SAM-dependent_MTases_sf"/>
</dbReference>
<dbReference type="STRING" id="1077348.A0A2G8SQ73"/>